<evidence type="ECO:0000256" key="1">
    <source>
        <dbReference type="ARBA" id="ARBA00022679"/>
    </source>
</evidence>
<feature type="transmembrane region" description="Helical" evidence="3">
    <location>
        <begin position="34"/>
        <end position="56"/>
    </location>
</feature>
<keyword evidence="1 2" id="KW-0808">Transferase</keyword>
<dbReference type="InterPro" id="IPR043130">
    <property type="entry name" value="CDP-OH_PTrfase_TM_dom"/>
</dbReference>
<feature type="transmembrane region" description="Helical" evidence="3">
    <location>
        <begin position="68"/>
        <end position="87"/>
    </location>
</feature>
<protein>
    <submittedName>
        <fullName evidence="4">CDP-diacylglycerol---serine O-phosphatidyltransferase</fullName>
    </submittedName>
</protein>
<keyword evidence="3" id="KW-0472">Membrane</keyword>
<evidence type="ECO:0000256" key="3">
    <source>
        <dbReference type="SAM" id="Phobius"/>
    </source>
</evidence>
<dbReference type="GO" id="GO:0008654">
    <property type="term" value="P:phospholipid biosynthetic process"/>
    <property type="evidence" value="ECO:0007669"/>
    <property type="project" value="InterPro"/>
</dbReference>
<name>A0A1M5E1U3_9BACT</name>
<dbReference type="OrthoDB" id="9777147at2"/>
<dbReference type="Proteomes" id="UP000184164">
    <property type="component" value="Unassembled WGS sequence"/>
</dbReference>
<evidence type="ECO:0000313" key="4">
    <source>
        <dbReference type="EMBL" id="SHF73042.1"/>
    </source>
</evidence>
<dbReference type="PROSITE" id="PS00379">
    <property type="entry name" value="CDP_ALCOHOL_P_TRANSF"/>
    <property type="match status" value="1"/>
</dbReference>
<dbReference type="STRING" id="1484053.SAMN05444274_10847"/>
<dbReference type="GO" id="GO:0016020">
    <property type="term" value="C:membrane"/>
    <property type="evidence" value="ECO:0007669"/>
    <property type="project" value="InterPro"/>
</dbReference>
<dbReference type="InterPro" id="IPR048254">
    <property type="entry name" value="CDP_ALCOHOL_P_TRANSF_CS"/>
</dbReference>
<evidence type="ECO:0000313" key="5">
    <source>
        <dbReference type="Proteomes" id="UP000184164"/>
    </source>
</evidence>
<keyword evidence="3" id="KW-1133">Transmembrane helix</keyword>
<dbReference type="EMBL" id="FQUM01000008">
    <property type="protein sequence ID" value="SHF73042.1"/>
    <property type="molecule type" value="Genomic_DNA"/>
</dbReference>
<gene>
    <name evidence="4" type="ORF">SAMN05444274_10847</name>
</gene>
<dbReference type="InterPro" id="IPR000462">
    <property type="entry name" value="CDP-OH_P_trans"/>
</dbReference>
<sequence length="248" mass="27905">MNRIVKQIPNFITSLNLASGSMAVIFALDGHLVWAGIFICLAAVFDFLDGFSARLLKAYSEIGKQLDSLSDLISFGLAPAAILFTLLEFSMFEKNQPIYQITASWDQWLILFSALIMPVLGAVRLARFNVSQADEPFFRGLPIPANGIFWASVGLMLEVPRYQELFQAIFSTRTLCVLGLFFSGMMVITMPMFSLKAKNLNIKENWYRYVFLFITLILLVTLNVYGLAISILTYILLNIGFYLAGIKY</sequence>
<proteinExistence type="inferred from homology"/>
<evidence type="ECO:0000256" key="2">
    <source>
        <dbReference type="RuleBase" id="RU003750"/>
    </source>
</evidence>
<accession>A0A1M5E1U3</accession>
<feature type="transmembrane region" description="Helical" evidence="3">
    <location>
        <begin position="137"/>
        <end position="157"/>
    </location>
</feature>
<feature type="transmembrane region" description="Helical" evidence="3">
    <location>
        <begin position="169"/>
        <end position="188"/>
    </location>
</feature>
<dbReference type="GO" id="GO:0016780">
    <property type="term" value="F:phosphotransferase activity, for other substituted phosphate groups"/>
    <property type="evidence" value="ECO:0007669"/>
    <property type="project" value="InterPro"/>
</dbReference>
<keyword evidence="5" id="KW-1185">Reference proteome</keyword>
<feature type="transmembrane region" description="Helical" evidence="3">
    <location>
        <begin position="209"/>
        <end position="237"/>
    </location>
</feature>
<reference evidence="4 5" key="1">
    <citation type="submission" date="2016-11" db="EMBL/GenBank/DDBJ databases">
        <authorList>
            <person name="Jaros S."/>
            <person name="Januszkiewicz K."/>
            <person name="Wedrychowicz H."/>
        </authorList>
    </citation>
    <scope>NUCLEOTIDE SEQUENCE [LARGE SCALE GENOMIC DNA]</scope>
    <source>
        <strain evidence="4 5">DSM 26910</strain>
    </source>
</reference>
<dbReference type="Pfam" id="PF01066">
    <property type="entry name" value="CDP-OH_P_transf"/>
    <property type="match status" value="1"/>
</dbReference>
<dbReference type="RefSeq" id="WP_073002881.1">
    <property type="nucleotide sequence ID" value="NZ_FQUM01000008.1"/>
</dbReference>
<organism evidence="4 5">
    <name type="scientific">Mariniphaga anaerophila</name>
    <dbReference type="NCBI Taxonomy" id="1484053"/>
    <lineage>
        <taxon>Bacteria</taxon>
        <taxon>Pseudomonadati</taxon>
        <taxon>Bacteroidota</taxon>
        <taxon>Bacteroidia</taxon>
        <taxon>Marinilabiliales</taxon>
        <taxon>Prolixibacteraceae</taxon>
        <taxon>Mariniphaga</taxon>
    </lineage>
</organism>
<dbReference type="Gene3D" id="1.20.120.1760">
    <property type="match status" value="1"/>
</dbReference>
<keyword evidence="3" id="KW-0812">Transmembrane</keyword>
<feature type="transmembrane region" description="Helical" evidence="3">
    <location>
        <begin position="107"/>
        <end position="125"/>
    </location>
</feature>
<comment type="similarity">
    <text evidence="2">Belongs to the CDP-alcohol phosphatidyltransferase class-I family.</text>
</comment>
<dbReference type="AlphaFoldDB" id="A0A1M5E1U3"/>